<evidence type="ECO:0000256" key="1">
    <source>
        <dbReference type="ARBA" id="ARBA00004651"/>
    </source>
</evidence>
<feature type="transmembrane region" description="Helical" evidence="6">
    <location>
        <begin position="267"/>
        <end position="284"/>
    </location>
</feature>
<keyword evidence="3 6" id="KW-0812">Transmembrane</keyword>
<dbReference type="PANTHER" id="PTHR42703">
    <property type="entry name" value="NADH DEHYDROGENASE"/>
    <property type="match status" value="1"/>
</dbReference>
<reference evidence="8" key="1">
    <citation type="submission" date="2018-06" db="EMBL/GenBank/DDBJ databases">
        <authorList>
            <person name="Zhirakovskaya E."/>
        </authorList>
    </citation>
    <scope>NUCLEOTIDE SEQUENCE</scope>
</reference>
<feature type="transmembrane region" description="Helical" evidence="6">
    <location>
        <begin position="204"/>
        <end position="226"/>
    </location>
</feature>
<evidence type="ECO:0000313" key="8">
    <source>
        <dbReference type="EMBL" id="VAX22716.1"/>
    </source>
</evidence>
<feature type="transmembrane region" description="Helical" evidence="6">
    <location>
        <begin position="326"/>
        <end position="345"/>
    </location>
</feature>
<dbReference type="EMBL" id="UOGD01000235">
    <property type="protein sequence ID" value="VAX22716.1"/>
    <property type="molecule type" value="Genomic_DNA"/>
</dbReference>
<dbReference type="InterPro" id="IPR050586">
    <property type="entry name" value="CPA3_Na-H_Antiporter_D"/>
</dbReference>
<dbReference type="GO" id="GO:0008137">
    <property type="term" value="F:NADH dehydrogenase (ubiquinone) activity"/>
    <property type="evidence" value="ECO:0007669"/>
    <property type="project" value="InterPro"/>
</dbReference>
<evidence type="ECO:0000256" key="5">
    <source>
        <dbReference type="ARBA" id="ARBA00023136"/>
    </source>
</evidence>
<dbReference type="InterPro" id="IPR003918">
    <property type="entry name" value="NADH_UbQ_OxRdtase"/>
</dbReference>
<dbReference type="GO" id="GO:0042773">
    <property type="term" value="P:ATP synthesis coupled electron transport"/>
    <property type="evidence" value="ECO:0007669"/>
    <property type="project" value="InterPro"/>
</dbReference>
<evidence type="ECO:0000256" key="4">
    <source>
        <dbReference type="ARBA" id="ARBA00022989"/>
    </source>
</evidence>
<feature type="transmembrane region" description="Helical" evidence="6">
    <location>
        <begin position="296"/>
        <end position="314"/>
    </location>
</feature>
<feature type="transmembrane region" description="Helical" evidence="6">
    <location>
        <begin position="366"/>
        <end position="386"/>
    </location>
</feature>
<feature type="transmembrane region" description="Helical" evidence="6">
    <location>
        <begin position="73"/>
        <end position="96"/>
    </location>
</feature>
<sequence>MSLSPVHFIAVPLLAAFLIPIIGRFSKELVKIIPGIVLLYLSYVAISLFPVALNKPIVEVLAGWKPPFGISLVYGPLAAFLTSLITLIGFVIWVYSYKFIIREPIEKYYMLFMLLITGSTGIILTGDIFNMFVFLEITAIAAYSLTAFLRDKDGAEAAFKYLLIGSFASAFFLLAVMLIYAKTGTLNIAEIAIRIESVPMPSRVLIMILFIVGLGIEAEIFPLNGWAPDAYSQAPSPIGAVFGGIVVKAGIYALMRIIFLFFNFADVFHFLLIMGIITMLIAEMSAMKQQQIKRMLAFSSIGQMGLVIIAFGVGTSESVQAALFQMFNHAVIKSLLFFAAGYLVFHSGSKNISALDGLGRDKPITSFFFALGALAIIGLPPFAGFWSKLYVLISVADAGLITAVVLVLIASIIEAVYYLRVVSRLYFNKETAEKSEVRRTPISGIVAMGVLGLVIIVVGIYPDYLWNILKPAAEELVNKAEYIRIALLK</sequence>
<feature type="transmembrane region" description="Helical" evidence="6">
    <location>
        <begin position="440"/>
        <end position="461"/>
    </location>
</feature>
<protein>
    <submittedName>
        <fullName evidence="8">Na(+) H(+) antiporter subunit D</fullName>
    </submittedName>
</protein>
<feature type="transmembrane region" description="Helical" evidence="6">
    <location>
        <begin position="131"/>
        <end position="149"/>
    </location>
</feature>
<dbReference type="Pfam" id="PF00361">
    <property type="entry name" value="Proton_antipo_M"/>
    <property type="match status" value="1"/>
</dbReference>
<feature type="transmembrane region" description="Helical" evidence="6">
    <location>
        <begin position="6"/>
        <end position="25"/>
    </location>
</feature>
<gene>
    <name evidence="8" type="ORF">MNBD_IGNAVI01-3156</name>
</gene>
<organism evidence="8">
    <name type="scientific">hydrothermal vent metagenome</name>
    <dbReference type="NCBI Taxonomy" id="652676"/>
    <lineage>
        <taxon>unclassified sequences</taxon>
        <taxon>metagenomes</taxon>
        <taxon>ecological metagenomes</taxon>
    </lineage>
</organism>
<dbReference type="PRINTS" id="PR01437">
    <property type="entry name" value="NUOXDRDTASE4"/>
</dbReference>
<accession>A0A3B1BWL3</accession>
<evidence type="ECO:0000259" key="7">
    <source>
        <dbReference type="Pfam" id="PF00361"/>
    </source>
</evidence>
<feature type="transmembrane region" description="Helical" evidence="6">
    <location>
        <begin position="32"/>
        <end position="53"/>
    </location>
</feature>
<evidence type="ECO:0000256" key="6">
    <source>
        <dbReference type="SAM" id="Phobius"/>
    </source>
</evidence>
<evidence type="ECO:0000256" key="2">
    <source>
        <dbReference type="ARBA" id="ARBA00022475"/>
    </source>
</evidence>
<feature type="transmembrane region" description="Helical" evidence="6">
    <location>
        <begin position="398"/>
        <end position="419"/>
    </location>
</feature>
<dbReference type="GO" id="GO:0005886">
    <property type="term" value="C:plasma membrane"/>
    <property type="evidence" value="ECO:0007669"/>
    <property type="project" value="UniProtKB-SubCell"/>
</dbReference>
<feature type="transmembrane region" description="Helical" evidence="6">
    <location>
        <begin position="238"/>
        <end position="261"/>
    </location>
</feature>
<name>A0A3B1BWL3_9ZZZZ</name>
<dbReference type="AlphaFoldDB" id="A0A3B1BWL3"/>
<feature type="transmembrane region" description="Helical" evidence="6">
    <location>
        <begin position="108"/>
        <end position="125"/>
    </location>
</feature>
<keyword evidence="2" id="KW-1003">Cell membrane</keyword>
<dbReference type="InterPro" id="IPR001750">
    <property type="entry name" value="ND/Mrp_TM"/>
</dbReference>
<dbReference type="PANTHER" id="PTHR42703:SF1">
    <property type="entry name" value="NA(+)_H(+) ANTIPORTER SUBUNIT D1"/>
    <property type="match status" value="1"/>
</dbReference>
<proteinExistence type="predicted"/>
<keyword evidence="4 6" id="KW-1133">Transmembrane helix</keyword>
<feature type="transmembrane region" description="Helical" evidence="6">
    <location>
        <begin position="161"/>
        <end position="181"/>
    </location>
</feature>
<evidence type="ECO:0000256" key="3">
    <source>
        <dbReference type="ARBA" id="ARBA00022692"/>
    </source>
</evidence>
<feature type="domain" description="NADH:quinone oxidoreductase/Mrp antiporter transmembrane" evidence="7">
    <location>
        <begin position="126"/>
        <end position="413"/>
    </location>
</feature>
<keyword evidence="5 6" id="KW-0472">Membrane</keyword>
<comment type="subcellular location">
    <subcellularLocation>
        <location evidence="1">Cell membrane</location>
        <topology evidence="1">Multi-pass membrane protein</topology>
    </subcellularLocation>
</comment>